<dbReference type="GO" id="GO:0031032">
    <property type="term" value="P:actomyosin structure organization"/>
    <property type="evidence" value="ECO:0007669"/>
    <property type="project" value="TreeGrafter"/>
</dbReference>
<organism evidence="3">
    <name type="scientific">Heliothis virescens</name>
    <name type="common">Tobacco budworm moth</name>
    <dbReference type="NCBI Taxonomy" id="7102"/>
    <lineage>
        <taxon>Eukaryota</taxon>
        <taxon>Metazoa</taxon>
        <taxon>Ecdysozoa</taxon>
        <taxon>Arthropoda</taxon>
        <taxon>Hexapoda</taxon>
        <taxon>Insecta</taxon>
        <taxon>Pterygota</taxon>
        <taxon>Neoptera</taxon>
        <taxon>Endopterygota</taxon>
        <taxon>Lepidoptera</taxon>
        <taxon>Glossata</taxon>
        <taxon>Ditrysia</taxon>
        <taxon>Noctuoidea</taxon>
        <taxon>Noctuidae</taxon>
        <taxon>Heliothinae</taxon>
        <taxon>Heliothis</taxon>
    </lineage>
</organism>
<dbReference type="PANTHER" id="PTHR23280:SF27">
    <property type="entry name" value="TYROSINE-PROTEIN PHOSPHATASE NON-RECEPTOR TYPE"/>
    <property type="match status" value="1"/>
</dbReference>
<feature type="region of interest" description="Disordered" evidence="1">
    <location>
        <begin position="167"/>
        <end position="212"/>
    </location>
</feature>
<dbReference type="STRING" id="7102.A0A2A4IZV9"/>
<evidence type="ECO:0000256" key="1">
    <source>
        <dbReference type="SAM" id="MobiDB-lite"/>
    </source>
</evidence>
<comment type="caution">
    <text evidence="3">The sequence shown here is derived from an EMBL/GenBank/DDBJ whole genome shotgun (WGS) entry which is preliminary data.</text>
</comment>
<dbReference type="Gene3D" id="3.10.20.90">
    <property type="entry name" value="Phosphatidylinositol 3-kinase Catalytic Subunit, Chain A, domain 1"/>
    <property type="match status" value="1"/>
</dbReference>
<dbReference type="PROSITE" id="PS00660">
    <property type="entry name" value="FERM_1"/>
    <property type="match status" value="1"/>
</dbReference>
<dbReference type="PRINTS" id="PR00935">
    <property type="entry name" value="BAND41"/>
</dbReference>
<protein>
    <recommendedName>
        <fullName evidence="2">FERM domain-containing protein</fullName>
    </recommendedName>
</protein>
<reference evidence="3" key="1">
    <citation type="submission" date="2017-09" db="EMBL/GenBank/DDBJ databases">
        <title>Contemporary evolution of a Lepidopteran species, Heliothis virescens, in response to modern agricultural practices.</title>
        <authorList>
            <person name="Fritz M.L."/>
            <person name="Deyonke A.M."/>
            <person name="Papanicolaou A."/>
            <person name="Micinski S."/>
            <person name="Westbrook J."/>
            <person name="Gould F."/>
        </authorList>
    </citation>
    <scope>NUCLEOTIDE SEQUENCE [LARGE SCALE GENOMIC DNA]</scope>
    <source>
        <strain evidence="3">HvINT-</strain>
        <tissue evidence="3">Whole body</tissue>
    </source>
</reference>
<dbReference type="GO" id="GO:0030182">
    <property type="term" value="P:neuron differentiation"/>
    <property type="evidence" value="ECO:0007669"/>
    <property type="project" value="UniProtKB-ARBA"/>
</dbReference>
<gene>
    <name evidence="3" type="ORF">B5V51_9404</name>
</gene>
<dbReference type="GO" id="GO:0005856">
    <property type="term" value="C:cytoskeleton"/>
    <property type="evidence" value="ECO:0007669"/>
    <property type="project" value="TreeGrafter"/>
</dbReference>
<dbReference type="PANTHER" id="PTHR23280">
    <property type="entry name" value="4.1 G PROTEIN"/>
    <property type="match status" value="1"/>
</dbReference>
<feature type="region of interest" description="Disordered" evidence="1">
    <location>
        <begin position="242"/>
        <end position="310"/>
    </location>
</feature>
<sequence>MIESVSRRAFSSSSGTYNVRASELARERKLNIFNVTVQFLDDTQHSFQIEKKAKGNVLLEQVYQHLELVEKDYFGLQFTENGTPPSATNTEITRWLDSTKSVKKQVGANAQFWLAVRFYPPEPSRLAEEYTRYLLCLQLRKLLLDGRMNAPKNTALLLASFTVQERRKDKTSQRNSSKVRTPYSKCDAGIDQDERQGRRSGPLTSKRSAKNLQFMAGRPACTRNQQRSSHCQAKSRAIETLAKTGWNGDETGGNSKRLSRNGKCTSVTQPENNGQRGHKAAPLSERIQTPNQIQAAERRQEMPAAQPRPL</sequence>
<evidence type="ECO:0000259" key="2">
    <source>
        <dbReference type="PROSITE" id="PS50057"/>
    </source>
</evidence>
<feature type="domain" description="FERM" evidence="2">
    <location>
        <begin position="33"/>
        <end position="310"/>
    </location>
</feature>
<dbReference type="InterPro" id="IPR000299">
    <property type="entry name" value="FERM_domain"/>
</dbReference>
<name>A0A2A4IZV9_HELVI</name>
<dbReference type="SUPFAM" id="SSF54236">
    <property type="entry name" value="Ubiquitin-like"/>
    <property type="match status" value="1"/>
</dbReference>
<dbReference type="InterPro" id="IPR019748">
    <property type="entry name" value="FERM_central"/>
</dbReference>
<dbReference type="GO" id="GO:0071944">
    <property type="term" value="C:cell periphery"/>
    <property type="evidence" value="ECO:0007669"/>
    <property type="project" value="UniProtKB-ARBA"/>
</dbReference>
<dbReference type="SUPFAM" id="SSF47031">
    <property type="entry name" value="Second domain of FERM"/>
    <property type="match status" value="1"/>
</dbReference>
<dbReference type="InterPro" id="IPR019747">
    <property type="entry name" value="FERM_CS"/>
</dbReference>
<dbReference type="SMART" id="SM00295">
    <property type="entry name" value="B41"/>
    <property type="match status" value="1"/>
</dbReference>
<dbReference type="Pfam" id="PF09379">
    <property type="entry name" value="FERM_N"/>
    <property type="match status" value="1"/>
</dbReference>
<evidence type="ECO:0000313" key="3">
    <source>
        <dbReference type="EMBL" id="PCG65281.1"/>
    </source>
</evidence>
<dbReference type="Pfam" id="PF00373">
    <property type="entry name" value="FERM_M"/>
    <property type="match status" value="1"/>
</dbReference>
<dbReference type="InterPro" id="IPR018979">
    <property type="entry name" value="FERM_N"/>
</dbReference>
<dbReference type="InterPro" id="IPR035963">
    <property type="entry name" value="FERM_2"/>
</dbReference>
<dbReference type="PROSITE" id="PS50057">
    <property type="entry name" value="FERM_3"/>
    <property type="match status" value="1"/>
</dbReference>
<accession>A0A2A4IZV9</accession>
<dbReference type="InterPro" id="IPR029071">
    <property type="entry name" value="Ubiquitin-like_domsf"/>
</dbReference>
<dbReference type="EMBL" id="NWSH01004278">
    <property type="protein sequence ID" value="PCG65281.1"/>
    <property type="molecule type" value="Genomic_DNA"/>
</dbReference>
<dbReference type="InterPro" id="IPR019749">
    <property type="entry name" value="Band_41_domain"/>
</dbReference>
<proteinExistence type="predicted"/>
<dbReference type="AlphaFoldDB" id="A0A2A4IZV9"/>
<dbReference type="GO" id="GO:0009887">
    <property type="term" value="P:animal organ morphogenesis"/>
    <property type="evidence" value="ECO:0007669"/>
    <property type="project" value="UniProtKB-ARBA"/>
</dbReference>
<dbReference type="Gene3D" id="1.20.80.60">
    <property type="match status" value="1"/>
</dbReference>
<feature type="compositionally biased region" description="Polar residues" evidence="1">
    <location>
        <begin position="252"/>
        <end position="275"/>
    </location>
</feature>